<dbReference type="Pfam" id="PF00593">
    <property type="entry name" value="TonB_dep_Rec_b-barrel"/>
    <property type="match status" value="1"/>
</dbReference>
<dbReference type="Gene3D" id="2.40.170.20">
    <property type="entry name" value="TonB-dependent receptor, beta-barrel domain"/>
    <property type="match status" value="1"/>
</dbReference>
<keyword evidence="10 11" id="KW-0998">Cell outer membrane</keyword>
<evidence type="ECO:0000256" key="6">
    <source>
        <dbReference type="ARBA" id="ARBA00023004"/>
    </source>
</evidence>
<proteinExistence type="inferred from homology"/>
<evidence type="ECO:0000256" key="2">
    <source>
        <dbReference type="ARBA" id="ARBA00022448"/>
    </source>
</evidence>
<evidence type="ECO:0000256" key="3">
    <source>
        <dbReference type="ARBA" id="ARBA00022452"/>
    </source>
</evidence>
<dbReference type="PROSITE" id="PS52016">
    <property type="entry name" value="TONB_DEPENDENT_REC_3"/>
    <property type="match status" value="1"/>
</dbReference>
<evidence type="ECO:0000256" key="12">
    <source>
        <dbReference type="PROSITE-ProRule" id="PRU10143"/>
    </source>
</evidence>
<evidence type="ECO:0000256" key="4">
    <source>
        <dbReference type="ARBA" id="ARBA00022496"/>
    </source>
</evidence>
<keyword evidence="7" id="KW-0406">Ion transport</keyword>
<dbReference type="PROSITE" id="PS00430">
    <property type="entry name" value="TONB_DEPENDENT_REC_1"/>
    <property type="match status" value="1"/>
</dbReference>
<name>A0ABT6MRN4_9GAMM</name>
<evidence type="ECO:0000256" key="7">
    <source>
        <dbReference type="ARBA" id="ARBA00023065"/>
    </source>
</evidence>
<dbReference type="PANTHER" id="PTHR32552:SF81">
    <property type="entry name" value="TONB-DEPENDENT OUTER MEMBRANE RECEPTOR"/>
    <property type="match status" value="1"/>
</dbReference>
<keyword evidence="17" id="KW-0675">Receptor</keyword>
<dbReference type="InterPro" id="IPR006311">
    <property type="entry name" value="TAT_signal"/>
</dbReference>
<evidence type="ECO:0000256" key="13">
    <source>
        <dbReference type="RuleBase" id="RU003357"/>
    </source>
</evidence>
<gene>
    <name evidence="17" type="ORF">QF205_07960</name>
</gene>
<keyword evidence="14" id="KW-0732">Signal</keyword>
<keyword evidence="9 11" id="KW-0472">Membrane</keyword>
<dbReference type="PANTHER" id="PTHR32552">
    <property type="entry name" value="FERRICHROME IRON RECEPTOR-RELATED"/>
    <property type="match status" value="1"/>
</dbReference>
<evidence type="ECO:0000256" key="11">
    <source>
        <dbReference type="PROSITE-ProRule" id="PRU01360"/>
    </source>
</evidence>
<dbReference type="InterPro" id="IPR012910">
    <property type="entry name" value="Plug_dom"/>
</dbReference>
<organism evidence="17 18">
    <name type="scientific">Luteimonas composti</name>
    <dbReference type="NCBI Taxonomy" id="398257"/>
    <lineage>
        <taxon>Bacteria</taxon>
        <taxon>Pseudomonadati</taxon>
        <taxon>Pseudomonadota</taxon>
        <taxon>Gammaproteobacteria</taxon>
        <taxon>Lysobacterales</taxon>
        <taxon>Lysobacteraceae</taxon>
        <taxon>Luteimonas</taxon>
    </lineage>
</organism>
<comment type="similarity">
    <text evidence="11 13">Belongs to the TonB-dependent receptor family.</text>
</comment>
<evidence type="ECO:0000256" key="5">
    <source>
        <dbReference type="ARBA" id="ARBA00022692"/>
    </source>
</evidence>
<comment type="caution">
    <text evidence="17">The sequence shown here is derived from an EMBL/GenBank/DDBJ whole genome shotgun (WGS) entry which is preliminary data.</text>
</comment>
<feature type="signal peptide" evidence="14">
    <location>
        <begin position="1"/>
        <end position="33"/>
    </location>
</feature>
<comment type="subcellular location">
    <subcellularLocation>
        <location evidence="1 11">Cell outer membrane</location>
        <topology evidence="1 11">Multi-pass membrane protein</topology>
    </subcellularLocation>
</comment>
<evidence type="ECO:0000259" key="15">
    <source>
        <dbReference type="Pfam" id="PF00593"/>
    </source>
</evidence>
<feature type="domain" description="TonB-dependent receptor-like beta-barrel" evidence="15">
    <location>
        <begin position="306"/>
        <end position="736"/>
    </location>
</feature>
<keyword evidence="18" id="KW-1185">Reference proteome</keyword>
<dbReference type="CDD" id="cd01347">
    <property type="entry name" value="ligand_gated_channel"/>
    <property type="match status" value="1"/>
</dbReference>
<dbReference type="Proteomes" id="UP001160550">
    <property type="component" value="Unassembled WGS sequence"/>
</dbReference>
<dbReference type="SUPFAM" id="SSF56935">
    <property type="entry name" value="Porins"/>
    <property type="match status" value="1"/>
</dbReference>
<evidence type="ECO:0000313" key="17">
    <source>
        <dbReference type="EMBL" id="MDH7453010.1"/>
    </source>
</evidence>
<evidence type="ECO:0000256" key="14">
    <source>
        <dbReference type="SAM" id="SignalP"/>
    </source>
</evidence>
<dbReference type="RefSeq" id="WP_280942222.1">
    <property type="nucleotide sequence ID" value="NZ_JARYGX010000017.1"/>
</dbReference>
<dbReference type="InterPro" id="IPR039426">
    <property type="entry name" value="TonB-dep_rcpt-like"/>
</dbReference>
<evidence type="ECO:0000313" key="18">
    <source>
        <dbReference type="Proteomes" id="UP001160550"/>
    </source>
</evidence>
<sequence>MTASIPSVPARRSRLALAVVAAMAVAGGNAALAQEAPAETGPVELDSIVVTANKRQENIREVATAITRLGEMQLENLNATQMADYASYVPGLQLQSNGTPGQVQVSMRGVAALSPGSTVGTYVDDAPVGSNSLYQQATLYQLDLLPYDIESIEVLRGPQGTLYGAGAMGGLIKYSMRKPDTAQREFRVGAGVSSPASGETGLNYRVGMNLPIVEDAFALRVSAARQELPGYVDNLVDGRRDIDQGRQTSARAALRWEGEAASVQFAVMRQEVESDNNSRIAVDAATQRPLAGLSNRVYVDEPFSKEIEHYSLAIEYDLGFADLVSSTSYADTRTAIRSDVSLSYGEYPLAFLDADPTLEAGSSYLDNRLSLTQFTQEVRLQSKSGGPFEWLVGGFHSDEDGDNYQYVALNRLDGSPLQAPWNDILGVLGELVIPSTYEETAVFANASYRFTERFKLGAGLRFSRNDQSFQQNVTGGVLIPIGVQDNRSSEDVFTWSITPQFQISPDSMVYAKASTGYQPGGPNVVAVGLPSAVDSSTLTSYELGWKAGFGRRLAFDLVAYQIDWEDIQVASQVNGVSGLVNGGEATSRGVEASLQWRPLSGLTLGFNGAWNDSELDQDFPAIVVPLDPDLPGGVLELNTGLAGDRMPYVPDLTLSATVDYTVALSNGWSAGFGGGYCWVDDRTNATTERQVIAVADPRTVLDTTLTAPLTIESYGAFDLYASLSNGSWTLRGYVRNAGDKRAYSSITDVTGALTGITHHLAAVPIQPRTLGLEVDYRF</sequence>
<dbReference type="InterPro" id="IPR036942">
    <property type="entry name" value="Beta-barrel_TonB_sf"/>
</dbReference>
<dbReference type="InterPro" id="IPR010916">
    <property type="entry name" value="TonB_box_CS"/>
</dbReference>
<evidence type="ECO:0000259" key="16">
    <source>
        <dbReference type="Pfam" id="PF07715"/>
    </source>
</evidence>
<accession>A0ABT6MRN4</accession>
<keyword evidence="2 11" id="KW-0813">Transport</keyword>
<dbReference type="InterPro" id="IPR000531">
    <property type="entry name" value="Beta-barrel_TonB"/>
</dbReference>
<keyword evidence="3 11" id="KW-1134">Transmembrane beta strand</keyword>
<dbReference type="EMBL" id="JARYGX010000017">
    <property type="protein sequence ID" value="MDH7453010.1"/>
    <property type="molecule type" value="Genomic_DNA"/>
</dbReference>
<reference evidence="17" key="2">
    <citation type="submission" date="2023-04" db="EMBL/GenBank/DDBJ databases">
        <authorList>
            <person name="Sun J.-Q."/>
        </authorList>
    </citation>
    <scope>NUCLEOTIDE SEQUENCE</scope>
    <source>
        <strain evidence="17">CC-YY355</strain>
    </source>
</reference>
<keyword evidence="6" id="KW-0408">Iron</keyword>
<feature type="domain" description="TonB-dependent receptor plug" evidence="16">
    <location>
        <begin position="59"/>
        <end position="170"/>
    </location>
</feature>
<reference evidence="17" key="1">
    <citation type="journal article" date="2007" name="Int. J. Syst. Evol. Microbiol.">
        <title>Luteimonas composti sp. nov., a moderately thermophilic bacterium isolated from food waste.</title>
        <authorList>
            <person name="Young C.C."/>
            <person name="Kampfer P."/>
            <person name="Chen W.M."/>
            <person name="Yen W.S."/>
            <person name="Arun A.B."/>
            <person name="Lai W.A."/>
            <person name="Shen F.T."/>
            <person name="Rekha P.D."/>
            <person name="Lin K.Y."/>
            <person name="Chou J.H."/>
        </authorList>
    </citation>
    <scope>NUCLEOTIDE SEQUENCE</scope>
    <source>
        <strain evidence="17">CC-YY355</strain>
    </source>
</reference>
<protein>
    <submittedName>
        <fullName evidence="17">TonB-dependent receptor</fullName>
    </submittedName>
</protein>
<evidence type="ECO:0000256" key="10">
    <source>
        <dbReference type="ARBA" id="ARBA00023237"/>
    </source>
</evidence>
<dbReference type="PROSITE" id="PS51318">
    <property type="entry name" value="TAT"/>
    <property type="match status" value="1"/>
</dbReference>
<feature type="short sequence motif" description="TonB box" evidence="12">
    <location>
        <begin position="47"/>
        <end position="53"/>
    </location>
</feature>
<evidence type="ECO:0000256" key="1">
    <source>
        <dbReference type="ARBA" id="ARBA00004571"/>
    </source>
</evidence>
<evidence type="ECO:0000256" key="8">
    <source>
        <dbReference type="ARBA" id="ARBA00023077"/>
    </source>
</evidence>
<keyword evidence="4" id="KW-0410">Iron transport</keyword>
<dbReference type="Pfam" id="PF07715">
    <property type="entry name" value="Plug"/>
    <property type="match status" value="1"/>
</dbReference>
<keyword evidence="8 12" id="KW-0798">TonB box</keyword>
<evidence type="ECO:0000256" key="9">
    <source>
        <dbReference type="ARBA" id="ARBA00023136"/>
    </source>
</evidence>
<keyword evidence="5 11" id="KW-0812">Transmembrane</keyword>
<feature type="chain" id="PRO_5047098806" evidence="14">
    <location>
        <begin position="34"/>
        <end position="778"/>
    </location>
</feature>